<organism evidence="2">
    <name type="scientific">Salvia splendens</name>
    <name type="common">Scarlet sage</name>
    <dbReference type="NCBI Taxonomy" id="180675"/>
    <lineage>
        <taxon>Eukaryota</taxon>
        <taxon>Viridiplantae</taxon>
        <taxon>Streptophyta</taxon>
        <taxon>Embryophyta</taxon>
        <taxon>Tracheophyta</taxon>
        <taxon>Spermatophyta</taxon>
        <taxon>Magnoliopsida</taxon>
        <taxon>eudicotyledons</taxon>
        <taxon>Gunneridae</taxon>
        <taxon>Pentapetalae</taxon>
        <taxon>asterids</taxon>
        <taxon>lamiids</taxon>
        <taxon>Lamiales</taxon>
        <taxon>Lamiaceae</taxon>
        <taxon>Nepetoideae</taxon>
        <taxon>Mentheae</taxon>
        <taxon>Salviinae</taxon>
        <taxon>Salvia</taxon>
        <taxon>Salvia subgen. Calosphace</taxon>
        <taxon>core Calosphace</taxon>
    </lineage>
</organism>
<dbReference type="AlphaFoldDB" id="A0A8X8X3Z9"/>
<evidence type="ECO:0000313" key="3">
    <source>
        <dbReference type="Proteomes" id="UP000298416"/>
    </source>
</evidence>
<accession>A0A8X8X3Z9</accession>
<gene>
    <name evidence="2" type="ORF">SASPL_133276</name>
</gene>
<reference evidence="2" key="1">
    <citation type="submission" date="2018-01" db="EMBL/GenBank/DDBJ databases">
        <authorList>
            <person name="Mao J.F."/>
        </authorList>
    </citation>
    <scope>NUCLEOTIDE SEQUENCE</scope>
    <source>
        <strain evidence="2">Huo1</strain>
        <tissue evidence="2">Leaf</tissue>
    </source>
</reference>
<evidence type="ECO:0000313" key="2">
    <source>
        <dbReference type="EMBL" id="KAG6405684.1"/>
    </source>
</evidence>
<evidence type="ECO:0000256" key="1">
    <source>
        <dbReference type="SAM" id="MobiDB-lite"/>
    </source>
</evidence>
<dbReference type="EMBL" id="PNBA02000012">
    <property type="protein sequence ID" value="KAG6405684.1"/>
    <property type="molecule type" value="Genomic_DNA"/>
</dbReference>
<feature type="region of interest" description="Disordered" evidence="1">
    <location>
        <begin position="56"/>
        <end position="116"/>
    </location>
</feature>
<sequence length="160" mass="18046">MPEKRIKATPHVSSKLQQWKKNHYSLVNMLKRSNVGFNYEGDHKIEELYHDMRSNLNVDNGSQESEFEASVDGHSGHYGTNPDNTSGSPEIPNQSKGDSDTGNQLPVKTNGDIRTQLPKKTGTKCKFVDKADALLEFLAKGHNETNTRFDKLARRIEFDV</sequence>
<name>A0A8X8X3Z9_SALSN</name>
<dbReference type="Proteomes" id="UP000298416">
    <property type="component" value="Unassembled WGS sequence"/>
</dbReference>
<comment type="caution">
    <text evidence="2">The sequence shown here is derived from an EMBL/GenBank/DDBJ whole genome shotgun (WGS) entry which is preliminary data.</text>
</comment>
<protein>
    <submittedName>
        <fullName evidence="2">Uncharacterized protein</fullName>
    </submittedName>
</protein>
<proteinExistence type="predicted"/>
<feature type="compositionally biased region" description="Polar residues" evidence="1">
    <location>
        <begin position="81"/>
        <end position="107"/>
    </location>
</feature>
<reference evidence="2" key="2">
    <citation type="submission" date="2020-08" db="EMBL/GenBank/DDBJ databases">
        <title>Plant Genome Project.</title>
        <authorList>
            <person name="Zhang R.-G."/>
        </authorList>
    </citation>
    <scope>NUCLEOTIDE SEQUENCE</scope>
    <source>
        <strain evidence="2">Huo1</strain>
        <tissue evidence="2">Leaf</tissue>
    </source>
</reference>
<keyword evidence="3" id="KW-1185">Reference proteome</keyword>